<dbReference type="OrthoDB" id="2137135at2759"/>
<evidence type="ECO:0000313" key="4">
    <source>
        <dbReference type="EMBL" id="ORY39888.1"/>
    </source>
</evidence>
<evidence type="ECO:0000313" key="5">
    <source>
        <dbReference type="Proteomes" id="UP000193642"/>
    </source>
</evidence>
<proteinExistence type="predicted"/>
<feature type="domain" description="DDE Tnp4" evidence="3">
    <location>
        <begin position="117"/>
        <end position="212"/>
    </location>
</feature>
<organism evidence="4 5">
    <name type="scientific">Rhizoclosmatium globosum</name>
    <dbReference type="NCBI Taxonomy" id="329046"/>
    <lineage>
        <taxon>Eukaryota</taxon>
        <taxon>Fungi</taxon>
        <taxon>Fungi incertae sedis</taxon>
        <taxon>Chytridiomycota</taxon>
        <taxon>Chytridiomycota incertae sedis</taxon>
        <taxon>Chytridiomycetes</taxon>
        <taxon>Chytridiales</taxon>
        <taxon>Chytriomycetaceae</taxon>
        <taxon>Rhizoclosmatium</taxon>
    </lineage>
</organism>
<name>A0A1Y2BYP1_9FUNG</name>
<keyword evidence="2" id="KW-0479">Metal-binding</keyword>
<accession>A0A1Y2BYP1</accession>
<comment type="cofactor">
    <cofactor evidence="1">
        <name>a divalent metal cation</name>
        <dbReference type="ChEBI" id="CHEBI:60240"/>
    </cofactor>
</comment>
<keyword evidence="5" id="KW-1185">Reference proteome</keyword>
<dbReference type="InterPro" id="IPR027806">
    <property type="entry name" value="HARBI1_dom"/>
</dbReference>
<dbReference type="EMBL" id="MCGO01000037">
    <property type="protein sequence ID" value="ORY39888.1"/>
    <property type="molecule type" value="Genomic_DNA"/>
</dbReference>
<dbReference type="GO" id="GO:0046872">
    <property type="term" value="F:metal ion binding"/>
    <property type="evidence" value="ECO:0007669"/>
    <property type="project" value="UniProtKB-KW"/>
</dbReference>
<protein>
    <recommendedName>
        <fullName evidence="3">DDE Tnp4 domain-containing protein</fullName>
    </recommendedName>
</protein>
<evidence type="ECO:0000256" key="2">
    <source>
        <dbReference type="ARBA" id="ARBA00022723"/>
    </source>
</evidence>
<reference evidence="4 5" key="1">
    <citation type="submission" date="2016-07" db="EMBL/GenBank/DDBJ databases">
        <title>Pervasive Adenine N6-methylation of Active Genes in Fungi.</title>
        <authorList>
            <consortium name="DOE Joint Genome Institute"/>
            <person name="Mondo S.J."/>
            <person name="Dannebaum R.O."/>
            <person name="Kuo R.C."/>
            <person name="Labutti K."/>
            <person name="Haridas S."/>
            <person name="Kuo A."/>
            <person name="Salamov A."/>
            <person name="Ahrendt S.R."/>
            <person name="Lipzen A."/>
            <person name="Sullivan W."/>
            <person name="Andreopoulos W.B."/>
            <person name="Clum A."/>
            <person name="Lindquist E."/>
            <person name="Daum C."/>
            <person name="Ramamoorthy G.K."/>
            <person name="Gryganskyi A."/>
            <person name="Culley D."/>
            <person name="Magnuson J.K."/>
            <person name="James T.Y."/>
            <person name="O'Malley M.A."/>
            <person name="Stajich J.E."/>
            <person name="Spatafora J.W."/>
            <person name="Visel A."/>
            <person name="Grigoriev I.V."/>
        </authorList>
    </citation>
    <scope>NUCLEOTIDE SEQUENCE [LARGE SCALE GENOMIC DNA]</scope>
    <source>
        <strain evidence="4 5">JEL800</strain>
    </source>
</reference>
<evidence type="ECO:0000256" key="1">
    <source>
        <dbReference type="ARBA" id="ARBA00001968"/>
    </source>
</evidence>
<dbReference type="Proteomes" id="UP000193642">
    <property type="component" value="Unassembled WGS sequence"/>
</dbReference>
<dbReference type="Pfam" id="PF13359">
    <property type="entry name" value="DDE_Tnp_4"/>
    <property type="match status" value="1"/>
</dbReference>
<comment type="caution">
    <text evidence="4">The sequence shown here is derived from an EMBL/GenBank/DDBJ whole genome shotgun (WGS) entry which is preliminary data.</text>
</comment>
<sequence>MPRPPWSFVIGCMRASTGLDVETMERIYIKYCGRGTVIKTRKYLFDVMQSIKTNTTKRATAEYLGLKSYGYAAAKVKAGVMYLGQVINELEAAWDARWDDENDITDGSFDVRFRLNLDAFPVYIQRPQRNQKGFYSGKYKRHCVKVQCLTDNRGNICWMGKKMFKGAVHDMTMYVKDHPTISPGERVLADKGYVGLRGRQLGLIVPFKRRANQPALTPFL</sequence>
<dbReference type="AlphaFoldDB" id="A0A1Y2BYP1"/>
<evidence type="ECO:0000259" key="3">
    <source>
        <dbReference type="Pfam" id="PF13359"/>
    </source>
</evidence>
<gene>
    <name evidence="4" type="ORF">BCR33DRAFT_853028</name>
</gene>